<evidence type="ECO:0000256" key="6">
    <source>
        <dbReference type="ARBA" id="ARBA00022692"/>
    </source>
</evidence>
<evidence type="ECO:0000256" key="2">
    <source>
        <dbReference type="ARBA" id="ARBA00007543"/>
    </source>
</evidence>
<feature type="transmembrane region" description="Helical" evidence="12">
    <location>
        <begin position="15"/>
        <end position="42"/>
    </location>
</feature>
<evidence type="ECO:0000256" key="7">
    <source>
        <dbReference type="ARBA" id="ARBA00022723"/>
    </source>
</evidence>
<comment type="subcellular location">
    <subcellularLocation>
        <location evidence="1">Cell membrane</location>
        <topology evidence="1">Multi-pass membrane protein</topology>
    </subcellularLocation>
</comment>
<feature type="transmembrane region" description="Helical" evidence="12">
    <location>
        <begin position="297"/>
        <end position="322"/>
    </location>
</feature>
<evidence type="ECO:0000256" key="3">
    <source>
        <dbReference type="ARBA" id="ARBA00022448"/>
    </source>
</evidence>
<feature type="transmembrane region" description="Helical" evidence="12">
    <location>
        <begin position="209"/>
        <end position="230"/>
    </location>
</feature>
<dbReference type="NCBIfam" id="TIGR00203">
    <property type="entry name" value="cydB"/>
    <property type="match status" value="1"/>
</dbReference>
<dbReference type="EC" id="1.10.3.-" evidence="13"/>
<keyword evidence="5" id="KW-0349">Heme</keyword>
<dbReference type="STRING" id="1851544.ODI_04311"/>
<name>A0A1C3K534_9BURK</name>
<keyword evidence="10" id="KW-0408">Iron</keyword>
<dbReference type="PANTHER" id="PTHR43141">
    <property type="entry name" value="CYTOCHROME BD2 SUBUNIT II"/>
    <property type="match status" value="1"/>
</dbReference>
<keyword evidence="13" id="KW-0560">Oxidoreductase</keyword>
<keyword evidence="7" id="KW-0479">Metal-binding</keyword>
<keyword evidence="6 12" id="KW-0812">Transmembrane</keyword>
<feature type="transmembrane region" description="Helical" evidence="12">
    <location>
        <begin position="342"/>
        <end position="366"/>
    </location>
</feature>
<feature type="transmembrane region" description="Helical" evidence="12">
    <location>
        <begin position="271"/>
        <end position="290"/>
    </location>
</feature>
<dbReference type="OrthoDB" id="9776710at2"/>
<organism evidence="13 15">
    <name type="scientific">Orrella dioscoreae</name>
    <dbReference type="NCBI Taxonomy" id="1851544"/>
    <lineage>
        <taxon>Bacteria</taxon>
        <taxon>Pseudomonadati</taxon>
        <taxon>Pseudomonadota</taxon>
        <taxon>Betaproteobacteria</taxon>
        <taxon>Burkholderiales</taxon>
        <taxon>Alcaligenaceae</taxon>
        <taxon>Orrella</taxon>
    </lineage>
</organism>
<dbReference type="GO" id="GO:0046872">
    <property type="term" value="F:metal ion binding"/>
    <property type="evidence" value="ECO:0007669"/>
    <property type="project" value="UniProtKB-KW"/>
</dbReference>
<feature type="transmembrane region" description="Helical" evidence="12">
    <location>
        <begin position="125"/>
        <end position="148"/>
    </location>
</feature>
<dbReference type="GO" id="GO:0009055">
    <property type="term" value="F:electron transfer activity"/>
    <property type="evidence" value="ECO:0007669"/>
    <property type="project" value="TreeGrafter"/>
</dbReference>
<dbReference type="EMBL" id="FLRC01000033">
    <property type="protein sequence ID" value="SBT26538.1"/>
    <property type="molecule type" value="Genomic_DNA"/>
</dbReference>
<keyword evidence="3" id="KW-0813">Transport</keyword>
<dbReference type="EMBL" id="LT907988">
    <property type="protein sequence ID" value="SOE46874.1"/>
    <property type="molecule type" value="Genomic_DNA"/>
</dbReference>
<evidence type="ECO:0000313" key="15">
    <source>
        <dbReference type="Proteomes" id="UP000078558"/>
    </source>
</evidence>
<dbReference type="Pfam" id="PF02322">
    <property type="entry name" value="Cyt_bd_oxida_II"/>
    <property type="match status" value="1"/>
</dbReference>
<evidence type="ECO:0000313" key="13">
    <source>
        <dbReference type="EMBL" id="SBT26538.1"/>
    </source>
</evidence>
<feature type="transmembrane region" description="Helical" evidence="12">
    <location>
        <begin position="84"/>
        <end position="105"/>
    </location>
</feature>
<evidence type="ECO:0000256" key="11">
    <source>
        <dbReference type="ARBA" id="ARBA00023136"/>
    </source>
</evidence>
<keyword evidence="4" id="KW-1003">Cell membrane</keyword>
<sequence length="385" mass="41265">MEQFIIPLDYGTLRVVWWALMGALLIGFAVMDGFDLGVAALLPVVARTDAERRVVINVVGPVWEGNQVWLITAGGAIFAAWPLLYAASFSGLYLAMLLLLVALIIRPAGFKYRSKFEGTRWRARWDMLLCASGVIASLVFGVAMGNILQGVPFGADPATLRPVYEGSFFALFNPFALLAGVLSVAMLVTHGAVLLAWRTEGPVAARARQWARGGAVLTALLFALGGVWIASGIDGYSITSAIVTDGASNPAAKTVAVSAGAWMQNYERWPLAWAAPALGVGMALLTALLVSVRRNVLAFVASALAISGIILTVGLSMFPFIMPSTLDPRASLTVWDASSSHLTLWIMLLVTLIFLPIVTAYTSWVYRVMRGKVTEHTVGDTPNSY</sequence>
<feature type="transmembrane region" description="Helical" evidence="12">
    <location>
        <begin position="168"/>
        <end position="197"/>
    </location>
</feature>
<dbReference type="Proteomes" id="UP000078558">
    <property type="component" value="Chromosome I"/>
</dbReference>
<reference evidence="14 15" key="2">
    <citation type="submission" date="2017-08" db="EMBL/GenBank/DDBJ databases">
        <authorList>
            <person name="de Groot N.N."/>
        </authorList>
    </citation>
    <scope>NUCLEOTIDE SEQUENCE [LARGE SCALE GENOMIC DNA]</scope>
    <source>
        <strain evidence="14">Orrdi1</strain>
    </source>
</reference>
<evidence type="ECO:0000313" key="14">
    <source>
        <dbReference type="EMBL" id="SOE46874.1"/>
    </source>
</evidence>
<comment type="similarity">
    <text evidence="2">Belongs to the cytochrome ubiquinol oxidase subunit 2 family.</text>
</comment>
<evidence type="ECO:0000256" key="5">
    <source>
        <dbReference type="ARBA" id="ARBA00022617"/>
    </source>
</evidence>
<evidence type="ECO:0000256" key="10">
    <source>
        <dbReference type="ARBA" id="ARBA00023004"/>
    </source>
</evidence>
<keyword evidence="9 12" id="KW-1133">Transmembrane helix</keyword>
<dbReference type="AlphaFoldDB" id="A0A1C3K534"/>
<dbReference type="PANTHER" id="PTHR43141:SF5">
    <property type="entry name" value="CYTOCHROME BD-I UBIQUINOL OXIDASE SUBUNIT 2"/>
    <property type="match status" value="1"/>
</dbReference>
<dbReference type="GO" id="GO:0019646">
    <property type="term" value="P:aerobic electron transport chain"/>
    <property type="evidence" value="ECO:0007669"/>
    <property type="project" value="TreeGrafter"/>
</dbReference>
<dbReference type="KEGG" id="odi:ODI_R0513"/>
<gene>
    <name evidence="13" type="ORF">ODI_04311</name>
    <name evidence="14" type="ORF">ODI_R0513</name>
</gene>
<evidence type="ECO:0000256" key="12">
    <source>
        <dbReference type="SAM" id="Phobius"/>
    </source>
</evidence>
<keyword evidence="8" id="KW-0249">Electron transport</keyword>
<evidence type="ECO:0000256" key="1">
    <source>
        <dbReference type="ARBA" id="ARBA00004651"/>
    </source>
</evidence>
<evidence type="ECO:0000256" key="8">
    <source>
        <dbReference type="ARBA" id="ARBA00022982"/>
    </source>
</evidence>
<protein>
    <submittedName>
        <fullName evidence="13">Cytochrome d ubiquinol oxidase subunit II</fullName>
        <ecNumber evidence="13">1.10.3.-</ecNumber>
    </submittedName>
</protein>
<accession>A0A1C3K534</accession>
<dbReference type="PIRSF" id="PIRSF000267">
    <property type="entry name" value="Cyt_oxidse_sub2"/>
    <property type="match status" value="1"/>
</dbReference>
<keyword evidence="11 12" id="KW-0472">Membrane</keyword>
<dbReference type="GO" id="GO:0005886">
    <property type="term" value="C:plasma membrane"/>
    <property type="evidence" value="ECO:0007669"/>
    <property type="project" value="UniProtKB-SubCell"/>
</dbReference>
<dbReference type="GO" id="GO:0070069">
    <property type="term" value="C:cytochrome complex"/>
    <property type="evidence" value="ECO:0007669"/>
    <property type="project" value="TreeGrafter"/>
</dbReference>
<evidence type="ECO:0000256" key="4">
    <source>
        <dbReference type="ARBA" id="ARBA00022475"/>
    </source>
</evidence>
<proteinExistence type="inferred from homology"/>
<keyword evidence="15" id="KW-1185">Reference proteome</keyword>
<dbReference type="InterPro" id="IPR003317">
    <property type="entry name" value="Cyt-d_oxidase_su2"/>
</dbReference>
<evidence type="ECO:0000256" key="9">
    <source>
        <dbReference type="ARBA" id="ARBA00022989"/>
    </source>
</evidence>
<dbReference type="GO" id="GO:0016682">
    <property type="term" value="F:oxidoreductase activity, acting on diphenols and related substances as donors, oxygen as acceptor"/>
    <property type="evidence" value="ECO:0007669"/>
    <property type="project" value="TreeGrafter"/>
</dbReference>
<dbReference type="RefSeq" id="WP_067756423.1">
    <property type="nucleotide sequence ID" value="NZ_LT907988.1"/>
</dbReference>
<reference evidence="13 15" key="1">
    <citation type="submission" date="2016-06" db="EMBL/GenBank/DDBJ databases">
        <authorList>
            <person name="Kjaerup R.B."/>
            <person name="Dalgaard T.S."/>
            <person name="Juul-Madsen H.R."/>
        </authorList>
    </citation>
    <scope>NUCLEOTIDE SEQUENCE [LARGE SCALE GENOMIC DNA]</scope>
    <source>
        <strain evidence="13">Orrdi1</strain>
    </source>
</reference>